<keyword evidence="2" id="KW-0732">Signal</keyword>
<gene>
    <name evidence="3" type="ORF">J4E00_02435</name>
</gene>
<protein>
    <recommendedName>
        <fullName evidence="5">DUF4134 domain-containing protein</fullName>
    </recommendedName>
</protein>
<feature type="transmembrane region" description="Helical" evidence="1">
    <location>
        <begin position="43"/>
        <end position="65"/>
    </location>
</feature>
<evidence type="ECO:0008006" key="5">
    <source>
        <dbReference type="Google" id="ProtNLM"/>
    </source>
</evidence>
<sequence>MTPTLRVLALCLSTSALLWAPACSSSSDPTPQNQATTGSVTGIFSPLLALASVTATLALGTYSFAAR</sequence>
<evidence type="ECO:0000313" key="3">
    <source>
        <dbReference type="EMBL" id="MBO2007891.1"/>
    </source>
</evidence>
<name>A0ABS3Q9K4_9BACT</name>
<dbReference type="RefSeq" id="WP_208173416.1">
    <property type="nucleotide sequence ID" value="NZ_JAGETZ010000001.1"/>
</dbReference>
<organism evidence="3 4">
    <name type="scientific">Hymenobacter negativus</name>
    <dbReference type="NCBI Taxonomy" id="2795026"/>
    <lineage>
        <taxon>Bacteria</taxon>
        <taxon>Pseudomonadati</taxon>
        <taxon>Bacteroidota</taxon>
        <taxon>Cytophagia</taxon>
        <taxon>Cytophagales</taxon>
        <taxon>Hymenobacteraceae</taxon>
        <taxon>Hymenobacter</taxon>
    </lineage>
</organism>
<feature type="chain" id="PRO_5047132672" description="DUF4134 domain-containing protein" evidence="2">
    <location>
        <begin position="21"/>
        <end position="67"/>
    </location>
</feature>
<comment type="caution">
    <text evidence="3">The sequence shown here is derived from an EMBL/GenBank/DDBJ whole genome shotgun (WGS) entry which is preliminary data.</text>
</comment>
<dbReference type="Proteomes" id="UP000664369">
    <property type="component" value="Unassembled WGS sequence"/>
</dbReference>
<evidence type="ECO:0000313" key="4">
    <source>
        <dbReference type="Proteomes" id="UP000664369"/>
    </source>
</evidence>
<dbReference type="EMBL" id="JAGETZ010000001">
    <property type="protein sequence ID" value="MBO2007891.1"/>
    <property type="molecule type" value="Genomic_DNA"/>
</dbReference>
<keyword evidence="1" id="KW-0812">Transmembrane</keyword>
<keyword evidence="1" id="KW-1133">Transmembrane helix</keyword>
<proteinExistence type="predicted"/>
<evidence type="ECO:0000256" key="1">
    <source>
        <dbReference type="SAM" id="Phobius"/>
    </source>
</evidence>
<evidence type="ECO:0000256" key="2">
    <source>
        <dbReference type="SAM" id="SignalP"/>
    </source>
</evidence>
<reference evidence="3 4" key="1">
    <citation type="submission" date="2021-03" db="EMBL/GenBank/DDBJ databases">
        <authorList>
            <person name="Kim M.K."/>
        </authorList>
    </citation>
    <scope>NUCLEOTIDE SEQUENCE [LARGE SCALE GENOMIC DNA]</scope>
    <source>
        <strain evidence="3 4">BT442</strain>
    </source>
</reference>
<feature type="signal peptide" evidence="2">
    <location>
        <begin position="1"/>
        <end position="20"/>
    </location>
</feature>
<keyword evidence="4" id="KW-1185">Reference proteome</keyword>
<keyword evidence="1" id="KW-0472">Membrane</keyword>
<accession>A0ABS3Q9K4</accession>